<protein>
    <submittedName>
        <fullName evidence="1">Uncharacterized protein</fullName>
    </submittedName>
</protein>
<gene>
    <name evidence="1" type="ORF">DVG78_19500</name>
</gene>
<sequence>MKQRRFFTQLTSAALALLLLITATAGKSLLLPKAAVKKPVSEETSKSKKANQERPVVQEMSLVAVVAPAVSFDFEQSFYFLPTIFSVELPGTNALPKRFDIFYYFFSFFRNVFGHFIAINAP</sequence>
<dbReference type="RefSeq" id="WP_114462724.1">
    <property type="nucleotide sequence ID" value="NZ_QPIW01000018.1"/>
</dbReference>
<accession>A0A369I5K4</accession>
<name>A0A369I5K4_9BACT</name>
<dbReference type="Proteomes" id="UP000253141">
    <property type="component" value="Unassembled WGS sequence"/>
</dbReference>
<comment type="caution">
    <text evidence="1">The sequence shown here is derived from an EMBL/GenBank/DDBJ whole genome shotgun (WGS) entry which is preliminary data.</text>
</comment>
<proteinExistence type="predicted"/>
<keyword evidence="2" id="KW-1185">Reference proteome</keyword>
<dbReference type="OrthoDB" id="962384at2"/>
<dbReference type="EMBL" id="QPIW01000018">
    <property type="protein sequence ID" value="RDB04180.1"/>
    <property type="molecule type" value="Genomic_DNA"/>
</dbReference>
<evidence type="ECO:0000313" key="1">
    <source>
        <dbReference type="EMBL" id="RDB04180.1"/>
    </source>
</evidence>
<organism evidence="1 2">
    <name type="scientific">Runella aurantiaca</name>
    <dbReference type="NCBI Taxonomy" id="2282308"/>
    <lineage>
        <taxon>Bacteria</taxon>
        <taxon>Pseudomonadati</taxon>
        <taxon>Bacteroidota</taxon>
        <taxon>Cytophagia</taxon>
        <taxon>Cytophagales</taxon>
        <taxon>Spirosomataceae</taxon>
        <taxon>Runella</taxon>
    </lineage>
</organism>
<reference evidence="1 2" key="1">
    <citation type="submission" date="2018-07" db="EMBL/GenBank/DDBJ databases">
        <title>Genome analysis of Runella aurantiaca.</title>
        <authorList>
            <person name="Yang X."/>
        </authorList>
    </citation>
    <scope>NUCLEOTIDE SEQUENCE [LARGE SCALE GENOMIC DNA]</scope>
    <source>
        <strain evidence="1 2">YX9</strain>
    </source>
</reference>
<dbReference type="AlphaFoldDB" id="A0A369I5K4"/>
<evidence type="ECO:0000313" key="2">
    <source>
        <dbReference type="Proteomes" id="UP000253141"/>
    </source>
</evidence>